<dbReference type="NCBIfam" id="NF033545">
    <property type="entry name" value="transpos_IS630"/>
    <property type="match status" value="1"/>
</dbReference>
<dbReference type="InterPro" id="IPR052702">
    <property type="entry name" value="MscS-like_channel"/>
</dbReference>
<dbReference type="InterPro" id="IPR009057">
    <property type="entry name" value="Homeodomain-like_sf"/>
</dbReference>
<name>A0A561BT16_9ACTN</name>
<reference evidence="2 3" key="1">
    <citation type="submission" date="2019-06" db="EMBL/GenBank/DDBJ databases">
        <title>Sequencing the genomes of 1000 actinobacteria strains.</title>
        <authorList>
            <person name="Klenk H.-P."/>
        </authorList>
    </citation>
    <scope>NUCLEOTIDE SEQUENCE [LARGE SCALE GENOMIC DNA]</scope>
    <source>
        <strain evidence="2 3">DSM 24683</strain>
    </source>
</reference>
<sequence length="336" mass="38149">MRSPSLRAGLAQRARIVLLAADGVPVKDIVERVGASKPTVIGWKKRYLAEGLGGLDDRPKPGRRKQIDDVEVVLATLEPPPERLGVTHWSSRLLATELGLSHVTVAKVWKQWGLQPWRVETFKFSTDPELQARVRDVVGLYLNPPENAIVLSVDEKSQIQALDRTAPILPLRPGIPEKQTHDYVRHGTTTLFAALEVATGKVVDACYPRHRNTEFLKFLKQVAKAYPRRRLHIVCDNYRTHKHANVQAWLAKNPRITLHFTPTSGSWLNMVEIFFGIITRQAIRRGSFNSVNELTTAIRRFIDGWNDRCQPFTWTKTADDILDHTNPGQRTSFTRH</sequence>
<evidence type="ECO:0000313" key="2">
    <source>
        <dbReference type="EMBL" id="TWD82024.1"/>
    </source>
</evidence>
<keyword evidence="3" id="KW-1185">Reference proteome</keyword>
<dbReference type="EMBL" id="VIVK01000001">
    <property type="protein sequence ID" value="TWD82024.1"/>
    <property type="molecule type" value="Genomic_DNA"/>
</dbReference>
<evidence type="ECO:0000259" key="1">
    <source>
        <dbReference type="Pfam" id="PF13358"/>
    </source>
</evidence>
<comment type="caution">
    <text evidence="2">The sequence shown here is derived from an EMBL/GenBank/DDBJ whole genome shotgun (WGS) entry which is preliminary data.</text>
</comment>
<evidence type="ECO:0000313" key="3">
    <source>
        <dbReference type="Proteomes" id="UP000318380"/>
    </source>
</evidence>
<dbReference type="Gene3D" id="3.30.420.10">
    <property type="entry name" value="Ribonuclease H-like superfamily/Ribonuclease H"/>
    <property type="match status" value="1"/>
</dbReference>
<feature type="domain" description="Tc1-like transposase DDE" evidence="1">
    <location>
        <begin position="165"/>
        <end position="294"/>
    </location>
</feature>
<dbReference type="InterPro" id="IPR012337">
    <property type="entry name" value="RNaseH-like_sf"/>
</dbReference>
<organism evidence="2 3">
    <name type="scientific">Kribbella amoyensis</name>
    <dbReference type="NCBI Taxonomy" id="996641"/>
    <lineage>
        <taxon>Bacteria</taxon>
        <taxon>Bacillati</taxon>
        <taxon>Actinomycetota</taxon>
        <taxon>Actinomycetes</taxon>
        <taxon>Propionibacteriales</taxon>
        <taxon>Kribbellaceae</taxon>
        <taxon>Kribbella</taxon>
    </lineage>
</organism>
<dbReference type="PANTHER" id="PTHR30347">
    <property type="entry name" value="POTASSIUM CHANNEL RELATED"/>
    <property type="match status" value="1"/>
</dbReference>
<proteinExistence type="predicted"/>
<dbReference type="Proteomes" id="UP000318380">
    <property type="component" value="Unassembled WGS sequence"/>
</dbReference>
<dbReference type="RefSeq" id="WP_420371357.1">
    <property type="nucleotide sequence ID" value="NZ_VIVK01000001.1"/>
</dbReference>
<dbReference type="InterPro" id="IPR036397">
    <property type="entry name" value="RNaseH_sf"/>
</dbReference>
<accession>A0A561BT16</accession>
<dbReference type="InterPro" id="IPR047655">
    <property type="entry name" value="Transpos_IS630-like"/>
</dbReference>
<dbReference type="Pfam" id="PF13551">
    <property type="entry name" value="HTH_29"/>
    <property type="match status" value="1"/>
</dbReference>
<dbReference type="GO" id="GO:0003676">
    <property type="term" value="F:nucleic acid binding"/>
    <property type="evidence" value="ECO:0007669"/>
    <property type="project" value="InterPro"/>
</dbReference>
<protein>
    <submittedName>
        <fullName evidence="2">Transposase</fullName>
    </submittedName>
</protein>
<dbReference type="SUPFAM" id="SSF53098">
    <property type="entry name" value="Ribonuclease H-like"/>
    <property type="match status" value="1"/>
</dbReference>
<dbReference type="InterPro" id="IPR038717">
    <property type="entry name" value="Tc1-like_DDE_dom"/>
</dbReference>
<dbReference type="PANTHER" id="PTHR30347:SF1">
    <property type="entry name" value="MECHANOSENSITIVE CHANNEL MSCK"/>
    <property type="match status" value="1"/>
</dbReference>
<dbReference type="SUPFAM" id="SSF46689">
    <property type="entry name" value="Homeodomain-like"/>
    <property type="match status" value="1"/>
</dbReference>
<gene>
    <name evidence="2" type="ORF">FB561_3149</name>
</gene>
<dbReference type="AlphaFoldDB" id="A0A561BT16"/>
<dbReference type="Pfam" id="PF13358">
    <property type="entry name" value="DDE_3"/>
    <property type="match status" value="1"/>
</dbReference>